<dbReference type="SUPFAM" id="SSF53474">
    <property type="entry name" value="alpha/beta-Hydrolases"/>
    <property type="match status" value="1"/>
</dbReference>
<dbReference type="EMBL" id="PGTD01000016">
    <property type="protein sequence ID" value="PJE29201.1"/>
    <property type="molecule type" value="Genomic_DNA"/>
</dbReference>
<keyword evidence="3" id="KW-1185">Reference proteome</keyword>
<organism evidence="2 3">
    <name type="scientific">Pseudooceanicola antarcticus</name>
    <dbReference type="NCBI Taxonomy" id="1247613"/>
    <lineage>
        <taxon>Bacteria</taxon>
        <taxon>Pseudomonadati</taxon>
        <taxon>Pseudomonadota</taxon>
        <taxon>Alphaproteobacteria</taxon>
        <taxon>Rhodobacterales</taxon>
        <taxon>Paracoccaceae</taxon>
        <taxon>Pseudooceanicola</taxon>
    </lineage>
</organism>
<dbReference type="Pfam" id="PF12697">
    <property type="entry name" value="Abhydrolase_6"/>
    <property type="match status" value="1"/>
</dbReference>
<gene>
    <name evidence="2" type="ORF">CVM39_08905</name>
</gene>
<dbReference type="GO" id="GO:0016787">
    <property type="term" value="F:hydrolase activity"/>
    <property type="evidence" value="ECO:0007669"/>
    <property type="project" value="UniProtKB-KW"/>
</dbReference>
<dbReference type="InterPro" id="IPR000073">
    <property type="entry name" value="AB_hydrolase_1"/>
</dbReference>
<dbReference type="PANTHER" id="PTHR43798">
    <property type="entry name" value="MONOACYLGLYCEROL LIPASE"/>
    <property type="match status" value="1"/>
</dbReference>
<dbReference type="InterPro" id="IPR050266">
    <property type="entry name" value="AB_hydrolase_sf"/>
</dbReference>
<dbReference type="Gene3D" id="3.40.50.1820">
    <property type="entry name" value="alpha/beta hydrolase"/>
    <property type="match status" value="1"/>
</dbReference>
<comment type="caution">
    <text evidence="2">The sequence shown here is derived from an EMBL/GenBank/DDBJ whole genome shotgun (WGS) entry which is preliminary data.</text>
</comment>
<feature type="domain" description="AB hydrolase-1" evidence="1">
    <location>
        <begin position="29"/>
        <end position="271"/>
    </location>
</feature>
<evidence type="ECO:0000259" key="1">
    <source>
        <dbReference type="Pfam" id="PF12697"/>
    </source>
</evidence>
<reference evidence="2 3" key="1">
    <citation type="journal article" date="2018" name="Int. J. Syst. Evol. Microbiol.">
        <title>Pseudooceanicola lipolyticus sp. nov., a marine alphaproteobacterium, reclassification of Oceanicola flagellatus as Pseudooceanicola flagellatus comb. nov. and emended description of the genus Pseudooceanicola.</title>
        <authorList>
            <person name="Huang M.-M."/>
            <person name="Guo L.-L."/>
            <person name="Wu Y.-H."/>
            <person name="Lai Q.-L."/>
            <person name="Shao Z.-Z."/>
            <person name="Wang C.-S."/>
            <person name="Wu M."/>
            <person name="Xu X.-W."/>
        </authorList>
    </citation>
    <scope>NUCLEOTIDE SEQUENCE [LARGE SCALE GENOMIC DNA]</scope>
    <source>
        <strain evidence="2 3">Ar-45</strain>
    </source>
</reference>
<accession>A0ABX4MQ28</accession>
<keyword evidence="2" id="KW-0378">Hydrolase</keyword>
<evidence type="ECO:0000313" key="2">
    <source>
        <dbReference type="EMBL" id="PJE29201.1"/>
    </source>
</evidence>
<evidence type="ECO:0000313" key="3">
    <source>
        <dbReference type="Proteomes" id="UP000231702"/>
    </source>
</evidence>
<proteinExistence type="predicted"/>
<dbReference type="PANTHER" id="PTHR43798:SF33">
    <property type="entry name" value="HYDROLASE, PUTATIVE (AFU_ORTHOLOGUE AFUA_2G14860)-RELATED"/>
    <property type="match status" value="1"/>
</dbReference>
<name>A0ABX4MQ28_9RHOB</name>
<dbReference type="Proteomes" id="UP000231702">
    <property type="component" value="Unassembled WGS sequence"/>
</dbReference>
<sequence>MMSPRFNFIPVLDHELHVAEWGDPAAPPLVMWHGLARTGRDFDELAEALSDRYFVLCPDTIGRGLSSWSINPAAEYSVEYYAGIATDMLDRYGIEKTAWLGTSMGGLIGMRMASGPLAARLSALVINDIGPEIPQEAIDRILSYAGTSPEFRSVTEAEVWFRSAYLPFGPAGDRFWRRMARSSVRRRGNGMFTLHYDPRITIQFTASAEELTTWDRWERISLPVHVIRGATSDLLTAEIAQKMTVTGPRPQVTEIEGCGHAPNLSRPEDIALMRQVLADLGA</sequence>
<dbReference type="InterPro" id="IPR029058">
    <property type="entry name" value="AB_hydrolase_fold"/>
</dbReference>
<protein>
    <submittedName>
        <fullName evidence="2">Alpha/beta hydrolase</fullName>
    </submittedName>
</protein>